<feature type="transmembrane region" description="Helical" evidence="19">
    <location>
        <begin position="59"/>
        <end position="83"/>
    </location>
</feature>
<dbReference type="PANTHER" id="PTHR38689:SF1">
    <property type="entry name" value="SUCCINATE DEHYDROGENASE HYDROPHOBIC MEMBRANE ANCHOR SUBUNIT"/>
    <property type="match status" value="1"/>
</dbReference>
<evidence type="ECO:0000256" key="19">
    <source>
        <dbReference type="SAM" id="Phobius"/>
    </source>
</evidence>
<dbReference type="InterPro" id="IPR034804">
    <property type="entry name" value="SQR/QFR_C/D"/>
</dbReference>
<feature type="transmembrane region" description="Helical" evidence="19">
    <location>
        <begin position="95"/>
        <end position="120"/>
    </location>
</feature>
<organism evidence="20 21">
    <name type="scientific">Parahalioglobus pacificus</name>
    <dbReference type="NCBI Taxonomy" id="930806"/>
    <lineage>
        <taxon>Bacteria</taxon>
        <taxon>Pseudomonadati</taxon>
        <taxon>Pseudomonadota</taxon>
        <taxon>Gammaproteobacteria</taxon>
        <taxon>Cellvibrionales</taxon>
        <taxon>Halieaceae</taxon>
        <taxon>Parahalioglobus</taxon>
    </lineage>
</organism>
<evidence type="ECO:0000256" key="8">
    <source>
        <dbReference type="ARBA" id="ARBA00022532"/>
    </source>
</evidence>
<evidence type="ECO:0000256" key="7">
    <source>
        <dbReference type="ARBA" id="ARBA00022519"/>
    </source>
</evidence>
<keyword evidence="21" id="KW-1185">Reference proteome</keyword>
<keyword evidence="8 16" id="KW-0816">Tricarboxylic acid cycle</keyword>
<evidence type="ECO:0000256" key="14">
    <source>
        <dbReference type="ARBA" id="ARBA00023004"/>
    </source>
</evidence>
<dbReference type="GO" id="GO:0005886">
    <property type="term" value="C:plasma membrane"/>
    <property type="evidence" value="ECO:0007669"/>
    <property type="project" value="UniProtKB-SubCell"/>
</dbReference>
<evidence type="ECO:0000256" key="16">
    <source>
        <dbReference type="PIRNR" id="PIRNR000169"/>
    </source>
</evidence>
<comment type="caution">
    <text evidence="20">The sequence shown here is derived from an EMBL/GenBank/DDBJ whole genome shotgun (WGS) entry which is preliminary data.</text>
</comment>
<keyword evidence="9 18" id="KW-0349">Heme</keyword>
<dbReference type="GO" id="GO:0046872">
    <property type="term" value="F:metal ion binding"/>
    <property type="evidence" value="ECO:0007669"/>
    <property type="project" value="UniProtKB-KW"/>
</dbReference>
<keyword evidence="13 19" id="KW-1133">Transmembrane helix</keyword>
<keyword evidence="11 18" id="KW-0479">Metal-binding</keyword>
<sequence>MDMVTAVTSFGRSGLSDWLVQRVSAVILLAYFITLGVSIGDGVTYAEWKALFEQTWMRVFSVMAVLSLAAHAWIGIWAVLTDYLTERMMGAKGNVLRFVCQILSSLAIFVYVIWTIQILWS</sequence>
<keyword evidence="12 16" id="KW-0249">Electron transport</keyword>
<evidence type="ECO:0000256" key="12">
    <source>
        <dbReference type="ARBA" id="ARBA00022982"/>
    </source>
</evidence>
<proteinExistence type="predicted"/>
<reference evidence="20" key="2">
    <citation type="submission" date="2020-09" db="EMBL/GenBank/DDBJ databases">
        <authorList>
            <person name="Sun Q."/>
            <person name="Kim S."/>
        </authorList>
    </citation>
    <scope>NUCLEOTIDE SEQUENCE</scope>
    <source>
        <strain evidence="20">KCTC 23430</strain>
    </source>
</reference>
<dbReference type="Gene3D" id="1.20.1300.10">
    <property type="entry name" value="Fumarate reductase/succinate dehydrogenase, transmembrane subunit"/>
    <property type="match status" value="1"/>
</dbReference>
<dbReference type="GO" id="GO:0006099">
    <property type="term" value="P:tricarboxylic acid cycle"/>
    <property type="evidence" value="ECO:0007669"/>
    <property type="project" value="UniProtKB-UniRule"/>
</dbReference>
<comment type="function">
    <text evidence="1 16">Membrane-anchoring subunit of succinate dehydrogenase (SDH).</text>
</comment>
<dbReference type="GO" id="GO:0009055">
    <property type="term" value="F:electron transfer activity"/>
    <property type="evidence" value="ECO:0007669"/>
    <property type="project" value="TreeGrafter"/>
</dbReference>
<dbReference type="PIRSF" id="PIRSF000169">
    <property type="entry name" value="SDH_D"/>
    <property type="match status" value="1"/>
</dbReference>
<evidence type="ECO:0000256" key="9">
    <source>
        <dbReference type="ARBA" id="ARBA00022617"/>
    </source>
</evidence>
<dbReference type="Proteomes" id="UP000644693">
    <property type="component" value="Unassembled WGS sequence"/>
</dbReference>
<evidence type="ECO:0000313" key="20">
    <source>
        <dbReference type="EMBL" id="GHD29070.1"/>
    </source>
</evidence>
<gene>
    <name evidence="20" type="primary">sdhD</name>
    <name evidence="20" type="ORF">GCM10007053_09090</name>
</gene>
<dbReference type="CDD" id="cd03494">
    <property type="entry name" value="SQR_TypeC_SdhD"/>
    <property type="match status" value="1"/>
</dbReference>
<accession>A0A918XF90</accession>
<dbReference type="SUPFAM" id="SSF81343">
    <property type="entry name" value="Fumarate reductase respiratory complex transmembrane subunits"/>
    <property type="match status" value="1"/>
</dbReference>
<keyword evidence="5 16" id="KW-0813">Transport</keyword>
<evidence type="ECO:0000256" key="10">
    <source>
        <dbReference type="ARBA" id="ARBA00022692"/>
    </source>
</evidence>
<evidence type="ECO:0000256" key="13">
    <source>
        <dbReference type="ARBA" id="ARBA00022989"/>
    </source>
</evidence>
<protein>
    <recommendedName>
        <fullName evidence="4 16">Succinate dehydrogenase hydrophobic membrane anchor subunit</fullName>
    </recommendedName>
</protein>
<keyword evidence="15 16" id="KW-0472">Membrane</keyword>
<dbReference type="PANTHER" id="PTHR38689">
    <property type="entry name" value="SUCCINATE DEHYDROGENASE HYDROPHOBIC MEMBRANE ANCHOR SUBUNIT"/>
    <property type="match status" value="1"/>
</dbReference>
<keyword evidence="10 19" id="KW-0812">Transmembrane</keyword>
<keyword evidence="14 18" id="KW-0408">Iron</keyword>
<keyword evidence="6 16" id="KW-1003">Cell membrane</keyword>
<comment type="pathway">
    <text evidence="3 16">Carbohydrate metabolism; tricarboxylic acid cycle.</text>
</comment>
<dbReference type="NCBIfam" id="TIGR02968">
    <property type="entry name" value="succ_dehyd_anc"/>
    <property type="match status" value="1"/>
</dbReference>
<evidence type="ECO:0000313" key="21">
    <source>
        <dbReference type="Proteomes" id="UP000644693"/>
    </source>
</evidence>
<evidence type="ECO:0000256" key="6">
    <source>
        <dbReference type="ARBA" id="ARBA00022475"/>
    </source>
</evidence>
<evidence type="ECO:0000256" key="17">
    <source>
        <dbReference type="PIRSR" id="PIRSR000169-1"/>
    </source>
</evidence>
<comment type="cofactor">
    <cofactor evidence="18">
        <name>heme</name>
        <dbReference type="ChEBI" id="CHEBI:30413"/>
    </cofactor>
    <text evidence="18">The heme is bound between the two transmembrane subunits.</text>
</comment>
<comment type="subcellular location">
    <subcellularLocation>
        <location evidence="2 16">Cell inner membrane</location>
        <topology evidence="2 16">Multi-pass membrane protein</topology>
    </subcellularLocation>
</comment>
<keyword evidence="7 16" id="KW-0997">Cell inner membrane</keyword>
<evidence type="ECO:0000256" key="11">
    <source>
        <dbReference type="ARBA" id="ARBA00022723"/>
    </source>
</evidence>
<name>A0A918XF90_9GAMM</name>
<reference evidence="20" key="1">
    <citation type="journal article" date="2014" name="Int. J. Syst. Evol. Microbiol.">
        <title>Complete genome sequence of Corynebacterium casei LMG S-19264T (=DSM 44701T), isolated from a smear-ripened cheese.</title>
        <authorList>
            <consortium name="US DOE Joint Genome Institute (JGI-PGF)"/>
            <person name="Walter F."/>
            <person name="Albersmeier A."/>
            <person name="Kalinowski J."/>
            <person name="Ruckert C."/>
        </authorList>
    </citation>
    <scope>NUCLEOTIDE SEQUENCE</scope>
    <source>
        <strain evidence="20">KCTC 23430</strain>
    </source>
</reference>
<evidence type="ECO:0000256" key="1">
    <source>
        <dbReference type="ARBA" id="ARBA00004050"/>
    </source>
</evidence>
<feature type="transmembrane region" description="Helical" evidence="19">
    <location>
        <begin position="19"/>
        <end position="39"/>
    </location>
</feature>
<feature type="binding site" evidence="17">
    <location>
        <position position="83"/>
    </location>
    <ligand>
        <name>a ubiquinone</name>
        <dbReference type="ChEBI" id="CHEBI:16389"/>
    </ligand>
</feature>
<dbReference type="GO" id="GO:0020037">
    <property type="term" value="F:heme binding"/>
    <property type="evidence" value="ECO:0007669"/>
    <property type="project" value="InterPro"/>
</dbReference>
<evidence type="ECO:0000256" key="3">
    <source>
        <dbReference type="ARBA" id="ARBA00005163"/>
    </source>
</evidence>
<dbReference type="AlphaFoldDB" id="A0A918XF90"/>
<dbReference type="GO" id="GO:0017004">
    <property type="term" value="P:cytochrome complex assembly"/>
    <property type="evidence" value="ECO:0007669"/>
    <property type="project" value="TreeGrafter"/>
</dbReference>
<evidence type="ECO:0000256" key="4">
    <source>
        <dbReference type="ARBA" id="ARBA00019425"/>
    </source>
</evidence>
<evidence type="ECO:0000256" key="18">
    <source>
        <dbReference type="PIRSR" id="PIRSR000169-2"/>
    </source>
</evidence>
<dbReference type="InterPro" id="IPR000701">
    <property type="entry name" value="SuccDH_FuR_B_TM-su"/>
</dbReference>
<dbReference type="Pfam" id="PF01127">
    <property type="entry name" value="Sdh_cyt"/>
    <property type="match status" value="1"/>
</dbReference>
<evidence type="ECO:0000256" key="15">
    <source>
        <dbReference type="ARBA" id="ARBA00023136"/>
    </source>
</evidence>
<dbReference type="InterPro" id="IPR014312">
    <property type="entry name" value="Succ_DH_anchor"/>
</dbReference>
<evidence type="ECO:0000256" key="2">
    <source>
        <dbReference type="ARBA" id="ARBA00004429"/>
    </source>
</evidence>
<dbReference type="EMBL" id="BMYM01000001">
    <property type="protein sequence ID" value="GHD29070.1"/>
    <property type="molecule type" value="Genomic_DNA"/>
</dbReference>
<evidence type="ECO:0000256" key="5">
    <source>
        <dbReference type="ARBA" id="ARBA00022448"/>
    </source>
</evidence>
<feature type="binding site" description="axial binding residue" evidence="18">
    <location>
        <position position="71"/>
    </location>
    <ligand>
        <name>heme</name>
        <dbReference type="ChEBI" id="CHEBI:30413"/>
        <note>ligand shared with second transmembrane subunit</note>
    </ligand>
    <ligandPart>
        <name>Fe</name>
        <dbReference type="ChEBI" id="CHEBI:18248"/>
    </ligandPart>
</feature>